<feature type="region of interest" description="Disordered" evidence="1">
    <location>
        <begin position="1"/>
        <end position="78"/>
    </location>
</feature>
<accession>A0AAX4PC53</accession>
<protein>
    <submittedName>
        <fullName evidence="2">Membrane protein insertion efficiency factor</fullName>
    </submittedName>
</protein>
<dbReference type="PANTHER" id="PTHR33383">
    <property type="entry name" value="MEMBRANE PROTEIN INSERTION EFFICIENCY FACTOR-RELATED"/>
    <property type="match status" value="1"/>
</dbReference>
<dbReference type="HAMAP" id="MF_00386">
    <property type="entry name" value="UPF0161_YidD"/>
    <property type="match status" value="1"/>
</dbReference>
<dbReference type="Pfam" id="PF01809">
    <property type="entry name" value="YidD"/>
    <property type="match status" value="1"/>
</dbReference>
<sequence>MRGGLLSGGSSAAARARPQERGGSGPARKPSGARRPPRRFVAARCRDCRNNEGRLNPIRKSEGTEEPAESTSSKGTNAEKDLLVDGALALLRFYRQGISPLLPNSCRFIPSCSNYSIQAYQEFGFAKGSLLTAWRILRCNPLYPAKATFTYDPPRWPPSF</sequence>
<evidence type="ECO:0000313" key="3">
    <source>
        <dbReference type="Proteomes" id="UP001472866"/>
    </source>
</evidence>
<evidence type="ECO:0000256" key="1">
    <source>
        <dbReference type="SAM" id="MobiDB-lite"/>
    </source>
</evidence>
<dbReference type="SMART" id="SM01234">
    <property type="entry name" value="Haemolytic"/>
    <property type="match status" value="1"/>
</dbReference>
<proteinExistence type="inferred from homology"/>
<name>A0AAX4PC53_9CHLO</name>
<evidence type="ECO:0000313" key="2">
    <source>
        <dbReference type="EMBL" id="WZN63304.1"/>
    </source>
</evidence>
<keyword evidence="3" id="KW-1185">Reference proteome</keyword>
<dbReference type="InterPro" id="IPR002696">
    <property type="entry name" value="Membr_insert_effic_factor_YidD"/>
</dbReference>
<dbReference type="EMBL" id="CP151507">
    <property type="protein sequence ID" value="WZN63304.1"/>
    <property type="molecule type" value="Genomic_DNA"/>
</dbReference>
<dbReference type="NCBIfam" id="TIGR00278">
    <property type="entry name" value="membrane protein insertion efficiency factor YidD"/>
    <property type="match status" value="1"/>
</dbReference>
<organism evidence="2 3">
    <name type="scientific">Chloropicon roscoffensis</name>
    <dbReference type="NCBI Taxonomy" id="1461544"/>
    <lineage>
        <taxon>Eukaryota</taxon>
        <taxon>Viridiplantae</taxon>
        <taxon>Chlorophyta</taxon>
        <taxon>Chloropicophyceae</taxon>
        <taxon>Chloropicales</taxon>
        <taxon>Chloropicaceae</taxon>
        <taxon>Chloropicon</taxon>
    </lineage>
</organism>
<dbReference type="AlphaFoldDB" id="A0AAX4PC53"/>
<gene>
    <name evidence="2" type="ORF">HKI87_07g48520</name>
</gene>
<dbReference type="PANTHER" id="PTHR33383:SF1">
    <property type="entry name" value="MEMBRANE PROTEIN INSERTION EFFICIENCY FACTOR-RELATED"/>
    <property type="match status" value="1"/>
</dbReference>
<reference evidence="2 3" key="1">
    <citation type="submission" date="2024-03" db="EMBL/GenBank/DDBJ databases">
        <title>Complete genome sequence of the green alga Chloropicon roscoffensis RCC1871.</title>
        <authorList>
            <person name="Lemieux C."/>
            <person name="Pombert J.-F."/>
            <person name="Otis C."/>
            <person name="Turmel M."/>
        </authorList>
    </citation>
    <scope>NUCLEOTIDE SEQUENCE [LARGE SCALE GENOMIC DNA]</scope>
    <source>
        <strain evidence="2 3">RCC1871</strain>
    </source>
</reference>
<dbReference type="Proteomes" id="UP001472866">
    <property type="component" value="Chromosome 07"/>
</dbReference>